<evidence type="ECO:0000313" key="2">
    <source>
        <dbReference type="EMBL" id="KDO28728.1"/>
    </source>
</evidence>
<dbReference type="Proteomes" id="UP000030745">
    <property type="component" value="Unassembled WGS sequence"/>
</dbReference>
<keyword evidence="3" id="KW-1185">Reference proteome</keyword>
<gene>
    <name evidence="2" type="ORF">SPRG_05689</name>
</gene>
<organism evidence="2 3">
    <name type="scientific">Saprolegnia parasitica (strain CBS 223.65)</name>
    <dbReference type="NCBI Taxonomy" id="695850"/>
    <lineage>
        <taxon>Eukaryota</taxon>
        <taxon>Sar</taxon>
        <taxon>Stramenopiles</taxon>
        <taxon>Oomycota</taxon>
        <taxon>Saprolegniomycetes</taxon>
        <taxon>Saprolegniales</taxon>
        <taxon>Saprolegniaceae</taxon>
        <taxon>Saprolegnia</taxon>
    </lineage>
</organism>
<evidence type="ECO:0000256" key="1">
    <source>
        <dbReference type="SAM" id="MobiDB-lite"/>
    </source>
</evidence>
<dbReference type="VEuPathDB" id="FungiDB:SPRG_05689"/>
<name>A0A067CE35_SAPPC</name>
<dbReference type="OrthoDB" id="71677at2759"/>
<dbReference type="KEGG" id="spar:SPRG_05689"/>
<dbReference type="RefSeq" id="XP_012200368.1">
    <property type="nucleotide sequence ID" value="XM_012344978.1"/>
</dbReference>
<feature type="compositionally biased region" description="Basic residues" evidence="1">
    <location>
        <begin position="79"/>
        <end position="88"/>
    </location>
</feature>
<protein>
    <submittedName>
        <fullName evidence="2">Uncharacterized protein</fullName>
    </submittedName>
</protein>
<proteinExistence type="predicted"/>
<dbReference type="EMBL" id="KK583209">
    <property type="protein sequence ID" value="KDO28728.1"/>
    <property type="molecule type" value="Genomic_DNA"/>
</dbReference>
<dbReference type="AlphaFoldDB" id="A0A067CE35"/>
<sequence length="141" mass="15326">MKTESCDFKGCHRPIDAASGAKRTCAVHKYRRHCAIPLCTNQVYARKLCARHGGKRTCKVDRCCAPTTGRGGFCSVHGPARHRSKHTLRSSSAVSADSTSDESDDARWSPLAFRADPDPSLVEVSADILSLILELDSTPAR</sequence>
<dbReference type="OMA" id="AIPLCTN"/>
<evidence type="ECO:0000313" key="3">
    <source>
        <dbReference type="Proteomes" id="UP000030745"/>
    </source>
</evidence>
<accession>A0A067CE35</accession>
<feature type="region of interest" description="Disordered" evidence="1">
    <location>
        <begin position="78"/>
        <end position="110"/>
    </location>
</feature>
<reference evidence="2 3" key="1">
    <citation type="journal article" date="2013" name="PLoS Genet.">
        <title>Distinctive expansion of potential virulence genes in the genome of the oomycete fish pathogen Saprolegnia parasitica.</title>
        <authorList>
            <person name="Jiang R.H."/>
            <person name="de Bruijn I."/>
            <person name="Haas B.J."/>
            <person name="Belmonte R."/>
            <person name="Lobach L."/>
            <person name="Christie J."/>
            <person name="van den Ackerveken G."/>
            <person name="Bottin A."/>
            <person name="Bulone V."/>
            <person name="Diaz-Moreno S.M."/>
            <person name="Dumas B."/>
            <person name="Fan L."/>
            <person name="Gaulin E."/>
            <person name="Govers F."/>
            <person name="Grenville-Briggs L.J."/>
            <person name="Horner N.R."/>
            <person name="Levin J.Z."/>
            <person name="Mammella M."/>
            <person name="Meijer H.J."/>
            <person name="Morris P."/>
            <person name="Nusbaum C."/>
            <person name="Oome S."/>
            <person name="Phillips A.J."/>
            <person name="van Rooyen D."/>
            <person name="Rzeszutek E."/>
            <person name="Saraiva M."/>
            <person name="Secombes C.J."/>
            <person name="Seidl M.F."/>
            <person name="Snel B."/>
            <person name="Stassen J.H."/>
            <person name="Sykes S."/>
            <person name="Tripathy S."/>
            <person name="van den Berg H."/>
            <person name="Vega-Arreguin J.C."/>
            <person name="Wawra S."/>
            <person name="Young S.K."/>
            <person name="Zeng Q."/>
            <person name="Dieguez-Uribeondo J."/>
            <person name="Russ C."/>
            <person name="Tyler B.M."/>
            <person name="van West P."/>
        </authorList>
    </citation>
    <scope>NUCLEOTIDE SEQUENCE [LARGE SCALE GENOMIC DNA]</scope>
    <source>
        <strain evidence="2 3">CBS 223.65</strain>
    </source>
</reference>
<dbReference type="GeneID" id="24128077"/>